<keyword evidence="3" id="KW-1185">Reference proteome</keyword>
<dbReference type="Proteomes" id="UP000030752">
    <property type="component" value="Unassembled WGS sequence"/>
</dbReference>
<dbReference type="VEuPathDB" id="FungiDB:HMPREF1541_01342"/>
<dbReference type="EMBL" id="KB822711">
    <property type="protein sequence ID" value="ETN47151.1"/>
    <property type="molecule type" value="Genomic_DNA"/>
</dbReference>
<feature type="region of interest" description="Disordered" evidence="1">
    <location>
        <begin position="113"/>
        <end position="176"/>
    </location>
</feature>
<proteinExistence type="predicted"/>
<dbReference type="GeneID" id="19968681"/>
<evidence type="ECO:0000256" key="1">
    <source>
        <dbReference type="SAM" id="MobiDB-lite"/>
    </source>
</evidence>
<evidence type="ECO:0000313" key="3">
    <source>
        <dbReference type="Proteomes" id="UP000030752"/>
    </source>
</evidence>
<dbReference type="InParanoid" id="W2SEI9"/>
<dbReference type="AlphaFoldDB" id="W2SEI9"/>
<feature type="compositionally biased region" description="Basic residues" evidence="1">
    <location>
        <begin position="167"/>
        <end position="176"/>
    </location>
</feature>
<name>W2SEI9_CYPE1</name>
<accession>W2SEI9</accession>
<dbReference type="RefSeq" id="XP_008711863.1">
    <property type="nucleotide sequence ID" value="XM_008713641.1"/>
</dbReference>
<feature type="compositionally biased region" description="Basic and acidic residues" evidence="1">
    <location>
        <begin position="113"/>
        <end position="143"/>
    </location>
</feature>
<dbReference type="OrthoDB" id="4132298at2759"/>
<feature type="compositionally biased region" description="Basic and acidic residues" evidence="1">
    <location>
        <begin position="152"/>
        <end position="165"/>
    </location>
</feature>
<organism evidence="2 3">
    <name type="scientific">Cyphellophora europaea (strain CBS 101466)</name>
    <name type="common">Phialophora europaea</name>
    <dbReference type="NCBI Taxonomy" id="1220924"/>
    <lineage>
        <taxon>Eukaryota</taxon>
        <taxon>Fungi</taxon>
        <taxon>Dikarya</taxon>
        <taxon>Ascomycota</taxon>
        <taxon>Pezizomycotina</taxon>
        <taxon>Eurotiomycetes</taxon>
        <taxon>Chaetothyriomycetidae</taxon>
        <taxon>Chaetothyriales</taxon>
        <taxon>Cyphellophoraceae</taxon>
        <taxon>Cyphellophora</taxon>
    </lineage>
</organism>
<sequence length="176" mass="20000">MATQSASGHESPIMQFRDLWIYIQSASGLPERKLAKGTADDHSEMTEACLVSLGHNVPDDRRKELRCGHKALTWSIEFHIVERAGREVVLGSHDCEQVRAADDPGAFIVEASKKSKEEQQQHKQQKAKDKEREKKERAEEQAAKRAALSSQQEEKDKEREREQAAKRAARLSQQKK</sequence>
<gene>
    <name evidence="2" type="ORF">HMPREF1541_01342</name>
</gene>
<evidence type="ECO:0000313" key="2">
    <source>
        <dbReference type="EMBL" id="ETN47151.1"/>
    </source>
</evidence>
<protein>
    <submittedName>
        <fullName evidence="2">Uncharacterized protein</fullName>
    </submittedName>
</protein>
<dbReference type="HOGENOM" id="CLU_1525089_0_0_1"/>
<reference evidence="2 3" key="1">
    <citation type="submission" date="2013-03" db="EMBL/GenBank/DDBJ databases">
        <title>The Genome Sequence of Phialophora europaea CBS 101466.</title>
        <authorList>
            <consortium name="The Broad Institute Genomics Platform"/>
            <person name="Cuomo C."/>
            <person name="de Hoog S."/>
            <person name="Gorbushina A."/>
            <person name="Walker B."/>
            <person name="Young S.K."/>
            <person name="Zeng Q."/>
            <person name="Gargeya S."/>
            <person name="Fitzgerald M."/>
            <person name="Haas B."/>
            <person name="Abouelleil A."/>
            <person name="Allen A.W."/>
            <person name="Alvarado L."/>
            <person name="Arachchi H.M."/>
            <person name="Berlin A.M."/>
            <person name="Chapman S.B."/>
            <person name="Gainer-Dewar J."/>
            <person name="Goldberg J."/>
            <person name="Griggs A."/>
            <person name="Gujja S."/>
            <person name="Hansen M."/>
            <person name="Howarth C."/>
            <person name="Imamovic A."/>
            <person name="Ireland A."/>
            <person name="Larimer J."/>
            <person name="McCowan C."/>
            <person name="Murphy C."/>
            <person name="Pearson M."/>
            <person name="Poon T.W."/>
            <person name="Priest M."/>
            <person name="Roberts A."/>
            <person name="Saif S."/>
            <person name="Shea T."/>
            <person name="Sisk P."/>
            <person name="Sykes S."/>
            <person name="Wortman J."/>
            <person name="Nusbaum C."/>
            <person name="Birren B."/>
        </authorList>
    </citation>
    <scope>NUCLEOTIDE SEQUENCE [LARGE SCALE GENOMIC DNA]</scope>
    <source>
        <strain evidence="2 3">CBS 101466</strain>
    </source>
</reference>